<evidence type="ECO:0000313" key="1">
    <source>
        <dbReference type="EMBL" id="KAK7423088.1"/>
    </source>
</evidence>
<accession>A0ABR1HPC6</accession>
<gene>
    <name evidence="1" type="ORF">QQZ08_009255</name>
</gene>
<dbReference type="Gene3D" id="2.160.20.10">
    <property type="entry name" value="Single-stranded right-handed beta-helix, Pectin lyase-like"/>
    <property type="match status" value="1"/>
</dbReference>
<keyword evidence="2" id="KW-1185">Reference proteome</keyword>
<protein>
    <submittedName>
        <fullName evidence="1">Uncharacterized protein</fullName>
    </submittedName>
</protein>
<sequence length="242" mass="27212">MLLHLKPESTAYLENVWAWVADHDLDKSDRPQIDVYVGRGILIQSKKAWLWGTSSEHCALYRYQVSDATNIVMGMIQTESPYYQPVPVAPKLFRTGIFPDDPTFSECKADDGRCYSSWALRVVDSTAVYVLGAGLYSWFSDYSQACLDTNDCQRRGVEIQQSSDLWIYNLCTKAIIEMVTPAGGIATIAKDNMNGFLSSILAWLEGSEETSGRRDRDGPLSCMPFYLRTIPDARLSCKVMET</sequence>
<dbReference type="InterPro" id="IPR012334">
    <property type="entry name" value="Pectin_lyas_fold"/>
</dbReference>
<dbReference type="EMBL" id="JAZAVK010000102">
    <property type="protein sequence ID" value="KAK7423088.1"/>
    <property type="molecule type" value="Genomic_DNA"/>
</dbReference>
<evidence type="ECO:0000313" key="2">
    <source>
        <dbReference type="Proteomes" id="UP001498421"/>
    </source>
</evidence>
<comment type="caution">
    <text evidence="1">The sequence shown here is derived from an EMBL/GenBank/DDBJ whole genome shotgun (WGS) entry which is preliminary data.</text>
</comment>
<dbReference type="Proteomes" id="UP001498421">
    <property type="component" value="Unassembled WGS sequence"/>
</dbReference>
<proteinExistence type="predicted"/>
<name>A0ABR1HPC6_9HYPO</name>
<reference evidence="1 2" key="1">
    <citation type="journal article" date="2025" name="Microbiol. Resour. Announc.">
        <title>Draft genome sequences for Neonectria magnoliae and Neonectria punicea, canker pathogens of Liriodendron tulipifera and Acer saccharum in West Virginia.</title>
        <authorList>
            <person name="Petronek H.M."/>
            <person name="Kasson M.T."/>
            <person name="Metheny A.M."/>
            <person name="Stauder C.M."/>
            <person name="Lovett B."/>
            <person name="Lynch S.C."/>
            <person name="Garnas J.R."/>
            <person name="Kasson L.R."/>
            <person name="Stajich J.E."/>
        </authorList>
    </citation>
    <scope>NUCLEOTIDE SEQUENCE [LARGE SCALE GENOMIC DNA]</scope>
    <source>
        <strain evidence="1 2">NRRL 64651</strain>
    </source>
</reference>
<organism evidence="1 2">
    <name type="scientific">Neonectria magnoliae</name>
    <dbReference type="NCBI Taxonomy" id="2732573"/>
    <lineage>
        <taxon>Eukaryota</taxon>
        <taxon>Fungi</taxon>
        <taxon>Dikarya</taxon>
        <taxon>Ascomycota</taxon>
        <taxon>Pezizomycotina</taxon>
        <taxon>Sordariomycetes</taxon>
        <taxon>Hypocreomycetidae</taxon>
        <taxon>Hypocreales</taxon>
        <taxon>Nectriaceae</taxon>
        <taxon>Neonectria</taxon>
    </lineage>
</organism>